<dbReference type="CDD" id="cd02980">
    <property type="entry name" value="TRX_Fd_family"/>
    <property type="match status" value="1"/>
</dbReference>
<organism evidence="1">
    <name type="scientific">marine metagenome</name>
    <dbReference type="NCBI Taxonomy" id="408172"/>
    <lineage>
        <taxon>unclassified sequences</taxon>
        <taxon>metagenomes</taxon>
        <taxon>ecological metagenomes</taxon>
    </lineage>
</organism>
<dbReference type="EMBL" id="UINC01015826">
    <property type="protein sequence ID" value="SVA66363.1"/>
    <property type="molecule type" value="Genomic_DNA"/>
</dbReference>
<name>A0A381XQ60_9ZZZZ</name>
<dbReference type="InterPro" id="IPR036249">
    <property type="entry name" value="Thioredoxin-like_sf"/>
</dbReference>
<evidence type="ECO:0008006" key="2">
    <source>
        <dbReference type="Google" id="ProtNLM"/>
    </source>
</evidence>
<dbReference type="Gene3D" id="3.40.30.10">
    <property type="entry name" value="Glutaredoxin"/>
    <property type="match status" value="1"/>
</dbReference>
<evidence type="ECO:0000313" key="1">
    <source>
        <dbReference type="EMBL" id="SVA66363.1"/>
    </source>
</evidence>
<proteinExistence type="predicted"/>
<sequence>MKDPKGRTVVGFEKHIFICENLREGEHPRGCCSEKGGAEIRLRFKQEIIEQGLVGKVRANKAGCLDFCEQGPTVVVYPEAIWYRISDPEKDIPDIIREHCKEGKIVERCRIQL</sequence>
<reference evidence="1" key="1">
    <citation type="submission" date="2018-05" db="EMBL/GenBank/DDBJ databases">
        <authorList>
            <person name="Lanie J.A."/>
            <person name="Ng W.-L."/>
            <person name="Kazmierczak K.M."/>
            <person name="Andrzejewski T.M."/>
            <person name="Davidsen T.M."/>
            <person name="Wayne K.J."/>
            <person name="Tettelin H."/>
            <person name="Glass J.I."/>
            <person name="Rusch D."/>
            <person name="Podicherti R."/>
            <person name="Tsui H.-C.T."/>
            <person name="Winkler M.E."/>
        </authorList>
    </citation>
    <scope>NUCLEOTIDE SEQUENCE</scope>
</reference>
<gene>
    <name evidence="1" type="ORF">METZ01_LOCUS119217</name>
</gene>
<protein>
    <recommendedName>
        <fullName evidence="2">Ferredoxin</fullName>
    </recommendedName>
</protein>
<dbReference type="AlphaFoldDB" id="A0A381XQ60"/>
<accession>A0A381XQ60</accession>
<dbReference type="SUPFAM" id="SSF52833">
    <property type="entry name" value="Thioredoxin-like"/>
    <property type="match status" value="1"/>
</dbReference>